<evidence type="ECO:0000313" key="1">
    <source>
        <dbReference type="EMBL" id="KAF6198077.1"/>
    </source>
</evidence>
<sequence length="82" mass="9071">MQIGPISCVWPRTAICSVVGQKRISDISIVVGFDLLPLNCGLSRVKSWCELDYLLLSSARALNRPFRKASKISHDDGCHTLL</sequence>
<dbReference type="Proteomes" id="UP000466442">
    <property type="component" value="Linkage Group LG16"/>
</dbReference>
<evidence type="ECO:0000313" key="2">
    <source>
        <dbReference type="Proteomes" id="UP000466442"/>
    </source>
</evidence>
<protein>
    <submittedName>
        <fullName evidence="1">Uncharacterized protein</fullName>
    </submittedName>
</protein>
<dbReference type="EMBL" id="WIXP02000016">
    <property type="protein sequence ID" value="KAF6198077.1"/>
    <property type="molecule type" value="Genomic_DNA"/>
</dbReference>
<proteinExistence type="predicted"/>
<keyword evidence="2" id="KW-1185">Reference proteome</keyword>
<dbReference type="AlphaFoldDB" id="A0A8S9WMY3"/>
<accession>A0A8S9WMY3</accession>
<organism evidence="1 2">
    <name type="scientific">Apolygus lucorum</name>
    <name type="common">Small green plant bug</name>
    <name type="synonym">Lygocoris lucorum</name>
    <dbReference type="NCBI Taxonomy" id="248454"/>
    <lineage>
        <taxon>Eukaryota</taxon>
        <taxon>Metazoa</taxon>
        <taxon>Ecdysozoa</taxon>
        <taxon>Arthropoda</taxon>
        <taxon>Hexapoda</taxon>
        <taxon>Insecta</taxon>
        <taxon>Pterygota</taxon>
        <taxon>Neoptera</taxon>
        <taxon>Paraneoptera</taxon>
        <taxon>Hemiptera</taxon>
        <taxon>Heteroptera</taxon>
        <taxon>Panheteroptera</taxon>
        <taxon>Cimicomorpha</taxon>
        <taxon>Miridae</taxon>
        <taxon>Mirini</taxon>
        <taxon>Apolygus</taxon>
    </lineage>
</organism>
<name>A0A8S9WMY3_APOLU</name>
<gene>
    <name evidence="1" type="ORF">GE061_007823</name>
</gene>
<reference evidence="1" key="1">
    <citation type="journal article" date="2021" name="Mol. Ecol. Resour.">
        <title>Apolygus lucorum genome provides insights into omnivorousness and mesophyll feeding.</title>
        <authorList>
            <person name="Liu Y."/>
            <person name="Liu H."/>
            <person name="Wang H."/>
            <person name="Huang T."/>
            <person name="Liu B."/>
            <person name="Yang B."/>
            <person name="Yin L."/>
            <person name="Li B."/>
            <person name="Zhang Y."/>
            <person name="Zhang S."/>
            <person name="Jiang F."/>
            <person name="Zhang X."/>
            <person name="Ren Y."/>
            <person name="Wang B."/>
            <person name="Wang S."/>
            <person name="Lu Y."/>
            <person name="Wu K."/>
            <person name="Fan W."/>
            <person name="Wang G."/>
        </authorList>
    </citation>
    <scope>NUCLEOTIDE SEQUENCE</scope>
    <source>
        <strain evidence="1">12Hb</strain>
    </source>
</reference>
<comment type="caution">
    <text evidence="1">The sequence shown here is derived from an EMBL/GenBank/DDBJ whole genome shotgun (WGS) entry which is preliminary data.</text>
</comment>